<dbReference type="PRINTS" id="PR00934">
    <property type="entry name" value="XHISDIPTASE"/>
</dbReference>
<dbReference type="PIRSF" id="PIRSF016599">
    <property type="entry name" value="Xaa-His_dipept"/>
    <property type="match status" value="1"/>
</dbReference>
<keyword evidence="1" id="KW-0378">Hydrolase</keyword>
<gene>
    <name evidence="3" type="ORF">OOZ35_06415</name>
</gene>
<dbReference type="InterPro" id="IPR001160">
    <property type="entry name" value="Peptidase_M20C"/>
</dbReference>
<evidence type="ECO:0000256" key="1">
    <source>
        <dbReference type="ARBA" id="ARBA00022801"/>
    </source>
</evidence>
<sequence length="486" mass="53312">MSQDVRALEPKALWNKFADLNAVPRPSKKEERVIKFMKDFGAKLGLETIEDEVGNVIIKKPATAGMEDRVTIVMQSHLDMVHQKNNDTVFDFDTQGIEMYVDGDWVKAKGTTLGADNGLGVATIMAILESTDIPHPAIEALFTIDEETGMTGAMGLKGGLLTGDILLNLDTEEDDEIGVGCAGGVDVTARRTYEEEETPEFKIGYQVEVKGLQGGHSGMQIHEGLGNANKIMNRVLFDGFENFGLRISQIEGGSLRNAIPRESKAIVAIDAIHEDAFLAEMNEQADTIKKELKTMEPDLEILVTKTETPEKIMDLGVQEGVTRAIFAALNGVYRMSADIPELVETSNNIARVTIKDGEIEIACLTRSSVESSKLDLANTLRATFELTGCEVEFSGDYPGWTPNMDASILKVVTNVYERLNNEKPHVAACHAGLECGILGQNYPDMEMISFGPNIKGAHSPDERAQISSAQKYWKFVLEILKDIPKK</sequence>
<dbReference type="NCBIfam" id="TIGR01893">
    <property type="entry name" value="aa-his-dipept"/>
    <property type="match status" value="1"/>
</dbReference>
<feature type="domain" description="Peptidase M20 dimerisation" evidence="2">
    <location>
        <begin position="208"/>
        <end position="293"/>
    </location>
</feature>
<dbReference type="RefSeq" id="WP_270005331.1">
    <property type="nucleotide sequence ID" value="NZ_JAPFGC010000002.1"/>
</dbReference>
<dbReference type="Gene3D" id="3.40.630.10">
    <property type="entry name" value="Zn peptidases"/>
    <property type="match status" value="2"/>
</dbReference>
<dbReference type="SUPFAM" id="SSF53187">
    <property type="entry name" value="Zn-dependent exopeptidases"/>
    <property type="match status" value="1"/>
</dbReference>
<protein>
    <submittedName>
        <fullName evidence="3">Aminoacyl-histidine dipeptidase</fullName>
    </submittedName>
</protein>
<dbReference type="Pfam" id="PF01546">
    <property type="entry name" value="Peptidase_M20"/>
    <property type="match status" value="1"/>
</dbReference>
<accession>A0ABT4S018</accession>
<dbReference type="CDD" id="cd03890">
    <property type="entry name" value="M20_pepD"/>
    <property type="match status" value="1"/>
</dbReference>
<dbReference type="InterPro" id="IPR011650">
    <property type="entry name" value="Peptidase_M20_dimer"/>
</dbReference>
<proteinExistence type="predicted"/>
<dbReference type="Pfam" id="PF07687">
    <property type="entry name" value="M20_dimer"/>
    <property type="match status" value="1"/>
</dbReference>
<dbReference type="Proteomes" id="UP001149142">
    <property type="component" value="Unassembled WGS sequence"/>
</dbReference>
<dbReference type="EMBL" id="JAPFGC010000002">
    <property type="protein sequence ID" value="MDA0177126.1"/>
    <property type="molecule type" value="Genomic_DNA"/>
</dbReference>
<keyword evidence="4" id="KW-1185">Reference proteome</keyword>
<evidence type="ECO:0000259" key="2">
    <source>
        <dbReference type="Pfam" id="PF07687"/>
    </source>
</evidence>
<evidence type="ECO:0000313" key="3">
    <source>
        <dbReference type="EMBL" id="MDA0177126.1"/>
    </source>
</evidence>
<dbReference type="PANTHER" id="PTHR43501:SF1">
    <property type="entry name" value="CYTOSOL NON-SPECIFIC DIPEPTIDASE"/>
    <property type="match status" value="1"/>
</dbReference>
<dbReference type="PANTHER" id="PTHR43501">
    <property type="entry name" value="CYTOSOL NON-SPECIFIC DIPEPTIDASE"/>
    <property type="match status" value="1"/>
</dbReference>
<comment type="caution">
    <text evidence="3">The sequence shown here is derived from an EMBL/GenBank/DDBJ whole genome shotgun (WGS) entry which is preliminary data.</text>
</comment>
<evidence type="ECO:0000313" key="4">
    <source>
        <dbReference type="Proteomes" id="UP001149142"/>
    </source>
</evidence>
<reference evidence="3" key="1">
    <citation type="submission" date="2022-11" db="EMBL/GenBank/DDBJ databases">
        <title>Refractory cell wall polysaccharides provide important carbon source for microbial heterotrophs in the hadal ocean.</title>
        <authorList>
            <person name="Zhu X."/>
        </authorList>
    </citation>
    <scope>NUCLEOTIDE SEQUENCE</scope>
    <source>
        <strain evidence="3">MTRN7</strain>
    </source>
</reference>
<name>A0ABT4S018_9FLAO</name>
<dbReference type="InterPro" id="IPR002933">
    <property type="entry name" value="Peptidase_M20"/>
</dbReference>
<organism evidence="3 4">
    <name type="scientific">Mesoflavibacter profundi</name>
    <dbReference type="NCBI Taxonomy" id="2708110"/>
    <lineage>
        <taxon>Bacteria</taxon>
        <taxon>Pseudomonadati</taxon>
        <taxon>Bacteroidota</taxon>
        <taxon>Flavobacteriia</taxon>
        <taxon>Flavobacteriales</taxon>
        <taxon>Flavobacteriaceae</taxon>
        <taxon>Mesoflavibacter</taxon>
    </lineage>
</organism>